<dbReference type="GO" id="GO:0004674">
    <property type="term" value="F:protein serine/threonine kinase activity"/>
    <property type="evidence" value="ECO:0007669"/>
    <property type="project" value="UniProtKB-KW"/>
</dbReference>
<dbReference type="Proteomes" id="UP000501240">
    <property type="component" value="Chromosome"/>
</dbReference>
<evidence type="ECO:0000259" key="10">
    <source>
        <dbReference type="PROSITE" id="PS50965"/>
    </source>
</evidence>
<dbReference type="RefSeq" id="WP_173099161.1">
    <property type="nucleotide sequence ID" value="NZ_CP053892.1"/>
</dbReference>
<dbReference type="PANTHER" id="PTHR43289:SF6">
    <property type="entry name" value="SERINE_THREONINE-PROTEIN KINASE NEKL-3"/>
    <property type="match status" value="1"/>
</dbReference>
<keyword evidence="12" id="KW-1185">Reference proteome</keyword>
<accession>A0A7D3W3L8</accession>
<dbReference type="Gene3D" id="1.10.510.10">
    <property type="entry name" value="Transferase(Phosphotransferase) domain 1"/>
    <property type="match status" value="2"/>
</dbReference>
<evidence type="ECO:0000256" key="1">
    <source>
        <dbReference type="ARBA" id="ARBA00012513"/>
    </source>
</evidence>
<dbReference type="InterPro" id="IPR017441">
    <property type="entry name" value="Protein_kinase_ATP_BS"/>
</dbReference>
<keyword evidence="3" id="KW-0808">Transferase</keyword>
<keyword evidence="6 7" id="KW-0067">ATP-binding</keyword>
<evidence type="ECO:0000256" key="4">
    <source>
        <dbReference type="ARBA" id="ARBA00022741"/>
    </source>
</evidence>
<dbReference type="PROSITE" id="PS50011">
    <property type="entry name" value="PROTEIN_KINASE_DOM"/>
    <property type="match status" value="2"/>
</dbReference>
<dbReference type="PROSITE" id="PS50965">
    <property type="entry name" value="NERD"/>
    <property type="match status" value="1"/>
</dbReference>
<dbReference type="NCBIfam" id="NF047741">
    <property type="entry name" value="antiphage_MADS6"/>
    <property type="match status" value="1"/>
</dbReference>
<evidence type="ECO:0000256" key="2">
    <source>
        <dbReference type="ARBA" id="ARBA00022527"/>
    </source>
</evidence>
<dbReference type="SMART" id="SM00220">
    <property type="entry name" value="S_TKc"/>
    <property type="match status" value="2"/>
</dbReference>
<feature type="compositionally biased region" description="Gly residues" evidence="8">
    <location>
        <begin position="467"/>
        <end position="480"/>
    </location>
</feature>
<evidence type="ECO:0000313" key="11">
    <source>
        <dbReference type="EMBL" id="QKG25572.1"/>
    </source>
</evidence>
<keyword evidence="5 11" id="KW-0418">Kinase</keyword>
<proteinExistence type="predicted"/>
<dbReference type="EC" id="2.7.11.1" evidence="1"/>
<protein>
    <recommendedName>
        <fullName evidence="1">non-specific serine/threonine protein kinase</fullName>
        <ecNumber evidence="1">2.7.11.1</ecNumber>
    </recommendedName>
</protein>
<dbReference type="InterPro" id="IPR008271">
    <property type="entry name" value="Ser/Thr_kinase_AS"/>
</dbReference>
<dbReference type="Pfam" id="PF08378">
    <property type="entry name" value="NERD"/>
    <property type="match status" value="1"/>
</dbReference>
<evidence type="ECO:0000256" key="3">
    <source>
        <dbReference type="ARBA" id="ARBA00022679"/>
    </source>
</evidence>
<feature type="domain" description="NERD" evidence="10">
    <location>
        <begin position="10"/>
        <end position="121"/>
    </location>
</feature>
<dbReference type="InterPro" id="IPR011528">
    <property type="entry name" value="NERD"/>
</dbReference>
<name>A0A7D3W3L8_ACTVE</name>
<evidence type="ECO:0000256" key="7">
    <source>
        <dbReference type="PROSITE-ProRule" id="PRU10141"/>
    </source>
</evidence>
<dbReference type="CDD" id="cd14014">
    <property type="entry name" value="STKc_PknB_like"/>
    <property type="match status" value="1"/>
</dbReference>
<dbReference type="Pfam" id="PF00069">
    <property type="entry name" value="Pkinase"/>
    <property type="match status" value="2"/>
</dbReference>
<feature type="domain" description="Protein kinase" evidence="9">
    <location>
        <begin position="499"/>
        <end position="750"/>
    </location>
</feature>
<dbReference type="EMBL" id="CP053892">
    <property type="protein sequence ID" value="QKG25572.1"/>
    <property type="molecule type" value="Genomic_DNA"/>
</dbReference>
<dbReference type="PROSITE" id="PS00108">
    <property type="entry name" value="PROTEIN_KINASE_ST"/>
    <property type="match status" value="1"/>
</dbReference>
<evidence type="ECO:0000259" key="9">
    <source>
        <dbReference type="PROSITE" id="PS50011"/>
    </source>
</evidence>
<evidence type="ECO:0000313" key="12">
    <source>
        <dbReference type="Proteomes" id="UP000501240"/>
    </source>
</evidence>
<reference evidence="11 12" key="1">
    <citation type="submission" date="2020-05" db="EMBL/GenBank/DDBJ databases">
        <title>Actinomadura verrucosospora NRRL-B18236 (PFL_A860) Genome sequencing and assembly.</title>
        <authorList>
            <person name="Samborskyy M."/>
        </authorList>
    </citation>
    <scope>NUCLEOTIDE SEQUENCE [LARGE SCALE GENOMIC DNA]</scope>
    <source>
        <strain evidence="11 12">NRRL:B18236</strain>
    </source>
</reference>
<feature type="domain" description="Protein kinase" evidence="9">
    <location>
        <begin position="192"/>
        <end position="457"/>
    </location>
</feature>
<organism evidence="11 12">
    <name type="scientific">Actinomadura verrucosospora</name>
    <dbReference type="NCBI Taxonomy" id="46165"/>
    <lineage>
        <taxon>Bacteria</taxon>
        <taxon>Bacillati</taxon>
        <taxon>Actinomycetota</taxon>
        <taxon>Actinomycetes</taxon>
        <taxon>Streptosporangiales</taxon>
        <taxon>Thermomonosporaceae</taxon>
        <taxon>Actinomadura</taxon>
    </lineage>
</organism>
<keyword evidence="2 11" id="KW-0723">Serine/threonine-protein kinase</keyword>
<dbReference type="GO" id="GO:0005524">
    <property type="term" value="F:ATP binding"/>
    <property type="evidence" value="ECO:0007669"/>
    <property type="project" value="UniProtKB-UniRule"/>
</dbReference>
<feature type="region of interest" description="Disordered" evidence="8">
    <location>
        <begin position="460"/>
        <end position="491"/>
    </location>
</feature>
<sequence>MARIIGGGPPVNDAERRTIAHLRDHGPDEWLVLHNIELPIRGAKYEIDVVVITEHSVVLIDVKGTHGRIQVAGGRWFPERRGSFGSPVAKLAGLAKAFKGRLTELKPELSRVYFDPLVVLTSDDAVLIDPNVGTDADANDVTTLGQLVPTLKDVSRVRSGMLRDIRRYGTAIVEALRGVVEYPTGPRRFGNWVVEEELGGTEEVTEYRAKNATVAGSETVLLRVYRADPFQPEIVRAAERIAIANAYEVLGRMGRSQYIVGQREFFAVEDESQFVLVLDDVHGEALHVHLTNPRQPLSADAKVRVFGDILRGLAHAHRNRVIHRALSPAAVLVTGGGRAMLTGFDYARPEDPRNHTVINRLAEALDPVYVAPECQDRPQEMSPASDVYAAGVIGFHLLTGETPFVSSADQFEKGSVLPAHALEGAGVSDAVAGLLQKLCSLAPSARPSASKALRELLRIAGNDGDGEGGGSSGGGTGSSGERGPDYRNLPEGYQLTRKYTVRRKLGSGTYGHVYQVYDNLAAEDRAVKIVIQDRESLAERIRQEYQILQRLDPHDNVVKADSADYLPDGTPYLAFEYLDGSDVKDLIDERRLGPADAVKFAVDIARGLAFLHDNNVFHCDIKPRNLMLTDKGGKILDFNVSVTGDSSMSRAGGTTRYAPPDTRNAGRTSAAELIDRDLYGLGLTFYQVVTGNWPFRMKQPILGEDPLHPSEYGMSDLSDAFVSVMLKAVAPQRSSRFTSAAELLSDLEAIGNDVHRRPVEPEPAPAPRPARDGANPFVDHLKTLYSQSTSSNAGTRGHDSFDLYVPTELDYKLLPAVLGGEYGLVVITGNAGDGKTAFLEQLVHKAEEQGADPGAPRANGADVRLKNGTWLRTNHDGSQDEGDKANDEVLLDFFEPFAGADPAGADGEIRLIAINEGRLIDFLSTHAGRFGGLKQAVEGGLSGAGAQGRVAVVNLNRRSVVADVERDSVSESIFDRMLRRMTHERFWEACDSCELAKRCYAPHNARTFAHPSAGPQVTRRLKRLYTLTHLRGRLHVTLRDLRSGLAYMLTSGRSCAEIQELYGAAGAGSSSGEENARTVLDGFYFNSWAGAPGTEDRLLAQLRDVDVAAVPEPGLDRRLDYTGPDAGQAVMTVDRRGDYDMRLLQRIFGRLPRGAASPAQAESHGRYLASARRRFYFECVDEQRSRRLLPYRSADRFLGLLENTDRIPGHLGEVIEAINRGEGLPDPRRLGDHLAMQVRQVPGGTIRSYRLFEAASFDLAAQPFTPSPYLEEQPAGLVLSHRASSGQTTRLALRLDLYELLHRLRAGYLPGIAEAQGLYLALTIFKNELSAAPYQEVLVTTGGTDLHRIRREPDARLTMRELTMRGVDADENAGGER</sequence>
<gene>
    <name evidence="11" type="ORF">ACTIVE_7224</name>
</gene>
<evidence type="ECO:0000256" key="5">
    <source>
        <dbReference type="ARBA" id="ARBA00022777"/>
    </source>
</evidence>
<feature type="binding site" evidence="7">
    <location>
        <position position="528"/>
    </location>
    <ligand>
        <name>ATP</name>
        <dbReference type="ChEBI" id="CHEBI:30616"/>
    </ligand>
</feature>
<evidence type="ECO:0000256" key="6">
    <source>
        <dbReference type="ARBA" id="ARBA00022840"/>
    </source>
</evidence>
<dbReference type="PANTHER" id="PTHR43289">
    <property type="entry name" value="MITOGEN-ACTIVATED PROTEIN KINASE KINASE KINASE 20-RELATED"/>
    <property type="match status" value="1"/>
</dbReference>
<dbReference type="PROSITE" id="PS00107">
    <property type="entry name" value="PROTEIN_KINASE_ATP"/>
    <property type="match status" value="1"/>
</dbReference>
<dbReference type="SUPFAM" id="SSF56112">
    <property type="entry name" value="Protein kinase-like (PK-like)"/>
    <property type="match status" value="2"/>
</dbReference>
<keyword evidence="4 7" id="KW-0547">Nucleotide-binding</keyword>
<evidence type="ECO:0000256" key="8">
    <source>
        <dbReference type="SAM" id="MobiDB-lite"/>
    </source>
</evidence>
<dbReference type="InterPro" id="IPR011009">
    <property type="entry name" value="Kinase-like_dom_sf"/>
</dbReference>
<dbReference type="InterPro" id="IPR000719">
    <property type="entry name" value="Prot_kinase_dom"/>
</dbReference>